<keyword evidence="6 8" id="KW-0378">Hydrolase</keyword>
<evidence type="ECO:0000256" key="3">
    <source>
        <dbReference type="ARBA" id="ARBA00022722"/>
    </source>
</evidence>
<evidence type="ECO:0000256" key="8">
    <source>
        <dbReference type="RuleBase" id="RU366055"/>
    </source>
</evidence>
<dbReference type="InterPro" id="IPR044929">
    <property type="entry name" value="DNA/RNA_non-sp_Endonuclease_sf"/>
</dbReference>
<dbReference type="CDD" id="cd00091">
    <property type="entry name" value="NUC"/>
    <property type="match status" value="1"/>
</dbReference>
<evidence type="ECO:0000256" key="1">
    <source>
        <dbReference type="ARBA" id="ARBA00001946"/>
    </source>
</evidence>
<name>A0ABS8GWN8_9FLAO</name>
<evidence type="ECO:0000256" key="4">
    <source>
        <dbReference type="ARBA" id="ARBA00022723"/>
    </source>
</evidence>
<dbReference type="SMART" id="SM00892">
    <property type="entry name" value="Endonuclease_NS"/>
    <property type="match status" value="1"/>
</dbReference>
<sequence>MKRKYTYPFLMMVAVTLIFLAERYLDAQEKQKYVEAGASVKSEDLDFFLPAATSNQIINHDYYTLEYSEEAEQASWVAYTLTKDQLTETNLSRPYFEIDPAVKTGAAHWRNYKNSGYDRGHLCPAGDRRFSTQAYNETFLTSNISPQLQEFNGGVWNRLENQVRDWARRYGELTIITGGLLKDPVDKIGEEEVYVPSAFYKILIRKDASGFTALAFLIPHSESDQDLKAFLVTIDAIEELTELDFFPQLDDATEAQLEASHSVTDWKF</sequence>
<keyword evidence="3 8" id="KW-0540">Nuclease</keyword>
<dbReference type="RefSeq" id="WP_228230610.1">
    <property type="nucleotide sequence ID" value="NZ_JAJGMW010000016.1"/>
</dbReference>
<evidence type="ECO:0000259" key="10">
    <source>
        <dbReference type="SMART" id="SM00892"/>
    </source>
</evidence>
<gene>
    <name evidence="11" type="ORF">LLW17_12415</name>
</gene>
<feature type="domain" description="DNA/RNA non-specific endonuclease/pyrophosphatase/phosphodiesterase" evidence="10">
    <location>
        <begin position="59"/>
        <end position="252"/>
    </location>
</feature>
<evidence type="ECO:0000256" key="7">
    <source>
        <dbReference type="ARBA" id="ARBA00022842"/>
    </source>
</evidence>
<feature type="domain" description="ENPP1-3/EXOG-like endonuclease/phosphodiesterase" evidence="9">
    <location>
        <begin position="60"/>
        <end position="252"/>
    </location>
</feature>
<dbReference type="InterPro" id="IPR020821">
    <property type="entry name" value="ENPP1-3/EXOG-like_nuc-like"/>
</dbReference>
<evidence type="ECO:0000256" key="5">
    <source>
        <dbReference type="ARBA" id="ARBA00022759"/>
    </source>
</evidence>
<evidence type="ECO:0000313" key="11">
    <source>
        <dbReference type="EMBL" id="MCC4213526.1"/>
    </source>
</evidence>
<keyword evidence="5 8" id="KW-0255">Endonuclease</keyword>
<evidence type="ECO:0000256" key="6">
    <source>
        <dbReference type="ARBA" id="ARBA00022801"/>
    </source>
</evidence>
<reference evidence="11 12" key="1">
    <citation type="submission" date="2021-11" db="EMBL/GenBank/DDBJ databases">
        <title>Seasonal and diel survey of microbial diversity of the Tyrrhenian coast.</title>
        <authorList>
            <person name="Gattoni G."/>
            <person name="Corral P."/>
        </authorList>
    </citation>
    <scope>NUCLEOTIDE SEQUENCE [LARGE SCALE GENOMIC DNA]</scope>
    <source>
        <strain evidence="11 12">Mr9</strain>
    </source>
</reference>
<accession>A0ABS8GWN8</accession>
<dbReference type="Pfam" id="PF01223">
    <property type="entry name" value="Endonuclease_NS"/>
    <property type="match status" value="1"/>
</dbReference>
<dbReference type="SUPFAM" id="SSF54060">
    <property type="entry name" value="His-Me finger endonucleases"/>
    <property type="match status" value="1"/>
</dbReference>
<dbReference type="Proteomes" id="UP001197770">
    <property type="component" value="Unassembled WGS sequence"/>
</dbReference>
<protein>
    <recommendedName>
        <fullName evidence="8">Endonuclease</fullName>
        <ecNumber evidence="8">3.1.30.-</ecNumber>
    </recommendedName>
</protein>
<evidence type="ECO:0000259" key="9">
    <source>
        <dbReference type="SMART" id="SM00477"/>
    </source>
</evidence>
<evidence type="ECO:0000313" key="12">
    <source>
        <dbReference type="Proteomes" id="UP001197770"/>
    </source>
</evidence>
<evidence type="ECO:0000256" key="2">
    <source>
        <dbReference type="ARBA" id="ARBA00010052"/>
    </source>
</evidence>
<dbReference type="EMBL" id="JAJGMW010000016">
    <property type="protein sequence ID" value="MCC4213526.1"/>
    <property type="molecule type" value="Genomic_DNA"/>
</dbReference>
<keyword evidence="7" id="KW-0460">Magnesium</keyword>
<dbReference type="InterPro" id="IPR018524">
    <property type="entry name" value="DNA/RNA_endonuclease_AS"/>
</dbReference>
<keyword evidence="12" id="KW-1185">Reference proteome</keyword>
<dbReference type="Gene3D" id="3.40.570.10">
    <property type="entry name" value="Extracellular Endonuclease, subunit A"/>
    <property type="match status" value="1"/>
</dbReference>
<comment type="caution">
    <text evidence="11">The sequence shown here is derived from an EMBL/GenBank/DDBJ whole genome shotgun (WGS) entry which is preliminary data.</text>
</comment>
<dbReference type="InterPro" id="IPR040255">
    <property type="entry name" value="Non-specific_endonuclease"/>
</dbReference>
<dbReference type="InterPro" id="IPR001604">
    <property type="entry name" value="Endo_G_ENPP1-like_dom"/>
</dbReference>
<organism evidence="11 12">
    <name type="scientific">Leeuwenhoekiella parthenopeia</name>
    <dbReference type="NCBI Taxonomy" id="2890320"/>
    <lineage>
        <taxon>Bacteria</taxon>
        <taxon>Pseudomonadati</taxon>
        <taxon>Bacteroidota</taxon>
        <taxon>Flavobacteriia</taxon>
        <taxon>Flavobacteriales</taxon>
        <taxon>Flavobacteriaceae</taxon>
        <taxon>Leeuwenhoekiella</taxon>
    </lineage>
</organism>
<proteinExistence type="inferred from homology"/>
<comment type="similarity">
    <text evidence="2 8">Belongs to the DNA/RNA non-specific endonuclease family.</text>
</comment>
<keyword evidence="4 8" id="KW-0479">Metal-binding</keyword>
<dbReference type="GO" id="GO:0004519">
    <property type="term" value="F:endonuclease activity"/>
    <property type="evidence" value="ECO:0007669"/>
    <property type="project" value="UniProtKB-KW"/>
</dbReference>
<comment type="cofactor">
    <cofactor evidence="1 8">
        <name>Mg(2+)</name>
        <dbReference type="ChEBI" id="CHEBI:18420"/>
    </cofactor>
</comment>
<dbReference type="PANTHER" id="PTHR13966:SF5">
    <property type="entry name" value="ENDONUCLEASE G, MITOCHONDRIAL"/>
    <property type="match status" value="1"/>
</dbReference>
<dbReference type="EC" id="3.1.30.-" evidence="8"/>
<dbReference type="InterPro" id="IPR044925">
    <property type="entry name" value="His-Me_finger_sf"/>
</dbReference>
<dbReference type="PROSITE" id="PS01070">
    <property type="entry name" value="NUCLEASE_NON_SPEC"/>
    <property type="match status" value="1"/>
</dbReference>
<dbReference type="SMART" id="SM00477">
    <property type="entry name" value="NUC"/>
    <property type="match status" value="1"/>
</dbReference>
<dbReference type="PANTHER" id="PTHR13966">
    <property type="entry name" value="ENDONUCLEASE RELATED"/>
    <property type="match status" value="1"/>
</dbReference>